<feature type="non-terminal residue" evidence="12">
    <location>
        <position position="1"/>
    </location>
</feature>
<dbReference type="GO" id="GO:0005886">
    <property type="term" value="C:plasma membrane"/>
    <property type="evidence" value="ECO:0007669"/>
    <property type="project" value="UniProtKB-SubCell"/>
</dbReference>
<keyword evidence="2" id="KW-1003">Cell membrane</keyword>
<organism evidence="12">
    <name type="scientific">Graphocephala atropunctata</name>
    <dbReference type="NCBI Taxonomy" id="36148"/>
    <lineage>
        <taxon>Eukaryota</taxon>
        <taxon>Metazoa</taxon>
        <taxon>Ecdysozoa</taxon>
        <taxon>Arthropoda</taxon>
        <taxon>Hexapoda</taxon>
        <taxon>Insecta</taxon>
        <taxon>Pterygota</taxon>
        <taxon>Neoptera</taxon>
        <taxon>Paraneoptera</taxon>
        <taxon>Hemiptera</taxon>
        <taxon>Auchenorrhyncha</taxon>
        <taxon>Membracoidea</taxon>
        <taxon>Cicadellidae</taxon>
        <taxon>Cicadellinae</taxon>
        <taxon>Cicadellini</taxon>
        <taxon>Graphocephala</taxon>
    </lineage>
</organism>
<dbReference type="GO" id="GO:0004930">
    <property type="term" value="F:G protein-coupled receptor activity"/>
    <property type="evidence" value="ECO:0007669"/>
    <property type="project" value="UniProtKB-KW"/>
</dbReference>
<evidence type="ECO:0000256" key="3">
    <source>
        <dbReference type="ARBA" id="ARBA00022692"/>
    </source>
</evidence>
<dbReference type="InterPro" id="IPR050726">
    <property type="entry name" value="mGluR"/>
</dbReference>
<feature type="transmembrane region" description="Helical" evidence="11">
    <location>
        <begin position="126"/>
        <end position="146"/>
    </location>
</feature>
<gene>
    <name evidence="12" type="ORF">g.52979</name>
</gene>
<keyword evidence="9" id="KW-0325">Glycoprotein</keyword>
<dbReference type="EMBL" id="GEBQ01007274">
    <property type="protein sequence ID" value="JAT32703.1"/>
    <property type="molecule type" value="Transcribed_RNA"/>
</dbReference>
<evidence type="ECO:0000256" key="1">
    <source>
        <dbReference type="ARBA" id="ARBA00004651"/>
    </source>
</evidence>
<dbReference type="InterPro" id="IPR038550">
    <property type="entry name" value="GPCR_3_9-Cys_sf"/>
</dbReference>
<dbReference type="FunFam" id="2.10.50.30:FF:000004">
    <property type="entry name" value="Taste receptor type 1 member 3-like protein"/>
    <property type="match status" value="1"/>
</dbReference>
<accession>A0A1B6M9U1</accession>
<feature type="non-terminal residue" evidence="12">
    <location>
        <position position="155"/>
    </location>
</feature>
<dbReference type="Gene3D" id="2.10.50.30">
    <property type="entry name" value="GPCR, family 3, nine cysteines domain"/>
    <property type="match status" value="1"/>
</dbReference>
<evidence type="ECO:0000256" key="8">
    <source>
        <dbReference type="ARBA" id="ARBA00023170"/>
    </source>
</evidence>
<dbReference type="PANTHER" id="PTHR24060">
    <property type="entry name" value="METABOTROPIC GLUTAMATE RECEPTOR"/>
    <property type="match status" value="1"/>
</dbReference>
<evidence type="ECO:0000256" key="9">
    <source>
        <dbReference type="ARBA" id="ARBA00023180"/>
    </source>
</evidence>
<evidence type="ECO:0008006" key="13">
    <source>
        <dbReference type="Google" id="ProtNLM"/>
    </source>
</evidence>
<keyword evidence="10" id="KW-0807">Transducer</keyword>
<keyword evidence="6" id="KW-0297">G-protein coupled receptor</keyword>
<keyword evidence="5 11" id="KW-1133">Transmembrane helix</keyword>
<evidence type="ECO:0000256" key="11">
    <source>
        <dbReference type="SAM" id="Phobius"/>
    </source>
</evidence>
<protein>
    <recommendedName>
        <fullName evidence="13">GPCR family 3 nine cysteines domain-containing protein</fullName>
    </recommendedName>
</protein>
<evidence type="ECO:0000256" key="7">
    <source>
        <dbReference type="ARBA" id="ARBA00023136"/>
    </source>
</evidence>
<sequence length="155" mass="17956">PRYSILNFQRTDINSFQWQIVGNYSLDEHGKAKLYLEDEKVRFRKTSKNFPPSGCTQTCDDLHIRIREYEDTCCWSCINCGTYEMRKDDFHCEECGLGFLPSRNKSTCEKIQEDFIYYGDPWATPALIVATVGVFLTLVVSLVFWLNTDTPVVKA</sequence>
<keyword evidence="3 11" id="KW-0812">Transmembrane</keyword>
<comment type="subcellular location">
    <subcellularLocation>
        <location evidence="1">Cell membrane</location>
        <topology evidence="1">Multi-pass membrane protein</topology>
    </subcellularLocation>
</comment>
<name>A0A1B6M9U1_9HEMI</name>
<evidence type="ECO:0000256" key="5">
    <source>
        <dbReference type="ARBA" id="ARBA00022989"/>
    </source>
</evidence>
<dbReference type="AlphaFoldDB" id="A0A1B6M9U1"/>
<keyword evidence="7 11" id="KW-0472">Membrane</keyword>
<evidence type="ECO:0000256" key="10">
    <source>
        <dbReference type="ARBA" id="ARBA00023224"/>
    </source>
</evidence>
<evidence type="ECO:0000256" key="6">
    <source>
        <dbReference type="ARBA" id="ARBA00023040"/>
    </source>
</evidence>
<evidence type="ECO:0000256" key="4">
    <source>
        <dbReference type="ARBA" id="ARBA00022729"/>
    </source>
</evidence>
<proteinExistence type="predicted"/>
<reference evidence="12" key="1">
    <citation type="submission" date="2015-11" db="EMBL/GenBank/DDBJ databases">
        <title>De novo transcriptome assembly of four potential Pierce s Disease insect vectors from Arizona vineyards.</title>
        <authorList>
            <person name="Tassone E.E."/>
        </authorList>
    </citation>
    <scope>NUCLEOTIDE SEQUENCE</scope>
</reference>
<evidence type="ECO:0000256" key="2">
    <source>
        <dbReference type="ARBA" id="ARBA00022475"/>
    </source>
</evidence>
<keyword evidence="8" id="KW-0675">Receptor</keyword>
<evidence type="ECO:0000313" key="12">
    <source>
        <dbReference type="EMBL" id="JAT32703.1"/>
    </source>
</evidence>
<keyword evidence="4" id="KW-0732">Signal</keyword>